<evidence type="ECO:0000256" key="1">
    <source>
        <dbReference type="PIRSR" id="PIRSR640198-1"/>
    </source>
</evidence>
<feature type="domain" description="Fido" evidence="4">
    <location>
        <begin position="101"/>
        <end position="245"/>
    </location>
</feature>
<feature type="site" description="Important for autoinhibition of adenylyltransferase activity" evidence="3">
    <location>
        <position position="57"/>
    </location>
</feature>
<reference evidence="5" key="1">
    <citation type="submission" date="2020-10" db="EMBL/GenBank/DDBJ databases">
        <authorList>
            <person name="Gilroy R."/>
        </authorList>
    </citation>
    <scope>NUCLEOTIDE SEQUENCE</scope>
    <source>
        <strain evidence="5">CHK147-3167</strain>
    </source>
</reference>
<reference evidence="5" key="2">
    <citation type="journal article" date="2021" name="PeerJ">
        <title>Extensive microbial diversity within the chicken gut microbiome revealed by metagenomics and culture.</title>
        <authorList>
            <person name="Gilroy R."/>
            <person name="Ravi A."/>
            <person name="Getino M."/>
            <person name="Pursley I."/>
            <person name="Horton D.L."/>
            <person name="Alikhan N.F."/>
            <person name="Baker D."/>
            <person name="Gharbi K."/>
            <person name="Hall N."/>
            <person name="Watson M."/>
            <person name="Adriaenssens E.M."/>
            <person name="Foster-Nyarko E."/>
            <person name="Jarju S."/>
            <person name="Secka A."/>
            <person name="Antonio M."/>
            <person name="Oren A."/>
            <person name="Chaudhuri R.R."/>
            <person name="La Ragione R."/>
            <person name="Hildebrand F."/>
            <person name="Pallen M.J."/>
        </authorList>
    </citation>
    <scope>NUCLEOTIDE SEQUENCE</scope>
    <source>
        <strain evidence="5">CHK147-3167</strain>
    </source>
</reference>
<sequence length="254" mass="29583">MDIDTIKPVFDVSSDDKRLIDEIERKLDLINISDNLKNDNLRIKSRVRSVYSSLAIEDNSLPIESTLKIIQNKPVLGRRKEVQEVKNANELYENMKDYNFKSEEDFLKAHLIMMKYFDDDNGYYRNHGEGVKRGDEIIYRAPDSILVPSLMKSLFSFVSSNNGKIHPLVLSAIFHYYFVYIHPFSDGNGRLARFWVSLMLASYNSKFEYVPFEEEIYLNRDEYYSAIAQCHINGNANVFISFMLKAINSILDKI</sequence>
<evidence type="ECO:0000313" key="6">
    <source>
        <dbReference type="Proteomes" id="UP000886786"/>
    </source>
</evidence>
<dbReference type="Pfam" id="PF02661">
    <property type="entry name" value="Fic"/>
    <property type="match status" value="1"/>
</dbReference>
<protein>
    <submittedName>
        <fullName evidence="5">Fic family protein</fullName>
    </submittedName>
</protein>
<dbReference type="InterPro" id="IPR040198">
    <property type="entry name" value="Fido_containing"/>
</dbReference>
<evidence type="ECO:0000256" key="2">
    <source>
        <dbReference type="PIRSR" id="PIRSR640198-2"/>
    </source>
</evidence>
<dbReference type="AlphaFoldDB" id="A0A9D1CYC8"/>
<organism evidence="5 6">
    <name type="scientific">Candidatus Coprosoma intestinipullorum</name>
    <dbReference type="NCBI Taxonomy" id="2840752"/>
    <lineage>
        <taxon>Bacteria</taxon>
        <taxon>Bacillati</taxon>
        <taxon>Bacillota</taxon>
        <taxon>Bacillota incertae sedis</taxon>
        <taxon>Candidatus Coprosoma</taxon>
    </lineage>
</organism>
<gene>
    <name evidence="5" type="ORF">IAB27_04540</name>
</gene>
<feature type="binding site" evidence="2">
    <location>
        <begin position="223"/>
        <end position="224"/>
    </location>
    <ligand>
        <name>ATP</name>
        <dbReference type="ChEBI" id="CHEBI:30616"/>
    </ligand>
</feature>
<keyword evidence="2" id="KW-0547">Nucleotide-binding</keyword>
<dbReference type="Proteomes" id="UP000886786">
    <property type="component" value="Unassembled WGS sequence"/>
</dbReference>
<evidence type="ECO:0000256" key="3">
    <source>
        <dbReference type="PIRSR" id="PIRSR640198-3"/>
    </source>
</evidence>
<evidence type="ECO:0000259" key="4">
    <source>
        <dbReference type="PROSITE" id="PS51459"/>
    </source>
</evidence>
<comment type="caution">
    <text evidence="5">The sequence shown here is derived from an EMBL/GenBank/DDBJ whole genome shotgun (WGS) entry which is preliminary data.</text>
</comment>
<feature type="active site" evidence="1">
    <location>
        <position position="182"/>
    </location>
</feature>
<dbReference type="EMBL" id="DVFV01000084">
    <property type="protein sequence ID" value="HIQ90873.1"/>
    <property type="molecule type" value="Genomic_DNA"/>
</dbReference>
<feature type="binding site" evidence="2">
    <location>
        <begin position="186"/>
        <end position="193"/>
    </location>
    <ligand>
        <name>ATP</name>
        <dbReference type="ChEBI" id="CHEBI:30616"/>
    </ligand>
</feature>
<proteinExistence type="predicted"/>
<dbReference type="GO" id="GO:0005524">
    <property type="term" value="F:ATP binding"/>
    <property type="evidence" value="ECO:0007669"/>
    <property type="project" value="UniProtKB-KW"/>
</dbReference>
<evidence type="ECO:0000313" key="5">
    <source>
        <dbReference type="EMBL" id="HIQ90873.1"/>
    </source>
</evidence>
<dbReference type="PANTHER" id="PTHR13504">
    <property type="entry name" value="FIDO DOMAIN-CONTAINING PROTEIN DDB_G0283145"/>
    <property type="match status" value="1"/>
</dbReference>
<dbReference type="InterPro" id="IPR003812">
    <property type="entry name" value="Fido"/>
</dbReference>
<keyword evidence="2" id="KW-0067">ATP-binding</keyword>
<dbReference type="SUPFAM" id="SSF140931">
    <property type="entry name" value="Fic-like"/>
    <property type="match status" value="1"/>
</dbReference>
<dbReference type="InterPro" id="IPR036597">
    <property type="entry name" value="Fido-like_dom_sf"/>
</dbReference>
<dbReference type="PANTHER" id="PTHR13504:SF38">
    <property type="entry name" value="FIDO DOMAIN-CONTAINING PROTEIN"/>
    <property type="match status" value="1"/>
</dbReference>
<dbReference type="PROSITE" id="PS51459">
    <property type="entry name" value="FIDO"/>
    <property type="match status" value="1"/>
</dbReference>
<name>A0A9D1CYC8_9FIRM</name>
<dbReference type="Gene3D" id="1.10.3290.10">
    <property type="entry name" value="Fido-like domain"/>
    <property type="match status" value="1"/>
</dbReference>
<accession>A0A9D1CYC8</accession>